<dbReference type="OMA" id="GTNDMLY"/>
<dbReference type="InParanoid" id="A0A7N2MGH0"/>
<dbReference type="GeneID" id="115957222"/>
<reference evidence="4 5" key="1">
    <citation type="journal article" date="2016" name="G3 (Bethesda)">
        <title>First Draft Assembly and Annotation of the Genome of a California Endemic Oak Quercus lobata Nee (Fagaceae).</title>
        <authorList>
            <person name="Sork V.L."/>
            <person name="Fitz-Gibbon S.T."/>
            <person name="Puiu D."/>
            <person name="Crepeau M."/>
            <person name="Gugger P.F."/>
            <person name="Sherman R."/>
            <person name="Stevens K."/>
            <person name="Langley C.H."/>
            <person name="Pellegrini M."/>
            <person name="Salzberg S.L."/>
        </authorList>
    </citation>
    <scope>NUCLEOTIDE SEQUENCE [LARGE SCALE GENOMIC DNA]</scope>
    <source>
        <strain evidence="4 5">cv. SW786</strain>
    </source>
</reference>
<organism evidence="4 5">
    <name type="scientific">Quercus lobata</name>
    <name type="common">Valley oak</name>
    <dbReference type="NCBI Taxonomy" id="97700"/>
    <lineage>
        <taxon>Eukaryota</taxon>
        <taxon>Viridiplantae</taxon>
        <taxon>Streptophyta</taxon>
        <taxon>Embryophyta</taxon>
        <taxon>Tracheophyta</taxon>
        <taxon>Spermatophyta</taxon>
        <taxon>Magnoliopsida</taxon>
        <taxon>eudicotyledons</taxon>
        <taxon>Gunneridae</taxon>
        <taxon>Pentapetalae</taxon>
        <taxon>rosids</taxon>
        <taxon>fabids</taxon>
        <taxon>Fagales</taxon>
        <taxon>Fagaceae</taxon>
        <taxon>Quercus</taxon>
    </lineage>
</organism>
<dbReference type="EMBL" id="LRBV02000008">
    <property type="status" value="NOT_ANNOTATED_CDS"/>
    <property type="molecule type" value="Genomic_DNA"/>
</dbReference>
<dbReference type="OrthoDB" id="1600564at2759"/>
<evidence type="ECO:0000256" key="1">
    <source>
        <dbReference type="ARBA" id="ARBA00008668"/>
    </source>
</evidence>
<reference evidence="4" key="2">
    <citation type="submission" date="2021-01" db="UniProtKB">
        <authorList>
            <consortium name="EnsemblPlants"/>
        </authorList>
    </citation>
    <scope>IDENTIFICATION</scope>
</reference>
<dbReference type="GO" id="GO:0016788">
    <property type="term" value="F:hydrolase activity, acting on ester bonds"/>
    <property type="evidence" value="ECO:0007669"/>
    <property type="project" value="InterPro"/>
</dbReference>
<dbReference type="Proteomes" id="UP000594261">
    <property type="component" value="Chromosome 8"/>
</dbReference>
<dbReference type="FunFam" id="3.40.50.1110:FF:000003">
    <property type="entry name" value="GDSL esterase/lipase APG"/>
    <property type="match status" value="1"/>
</dbReference>
<dbReference type="InterPro" id="IPR050592">
    <property type="entry name" value="GDSL_lipolytic_enzyme"/>
</dbReference>
<name>A0A7N2MGH0_QUELO</name>
<dbReference type="Pfam" id="PF00657">
    <property type="entry name" value="Lipase_GDSL"/>
    <property type="match status" value="1"/>
</dbReference>
<keyword evidence="2 3" id="KW-0732">Signal</keyword>
<proteinExistence type="inferred from homology"/>
<dbReference type="CDD" id="cd01837">
    <property type="entry name" value="SGNH_plant_lipase_like"/>
    <property type="match status" value="1"/>
</dbReference>
<sequence>MNSRKAIFFTIFLISFLVSLPIIPTTATPNITAVFAFGDSTIDSGNNNHITTIFRGDHQPYGQDLPDHVSSGRFSNGKLATDYIVASLGLKQLLPAYLDPSLTDNDLLTGVSFGSAGTGLDPETVALSHALDMQTQLKYFEEALQRIEKKVGAEKARKIVKNALFLISVGSNDMMFNFYDIPVRALEYTIDNYQNLLLQKLESVIKSLYGAGARRIVVAGLPPIGCLPMQVTLGSIIPSFHMLQRVCVNQQNFHSQAYNNKLQTLTSRLQAQHHRAKVLYVDIYNPMMDMIMNPHKYGFEQTLQACCGTGLVEMGPLCNAIDLKCTDASKYVFWDAVHPTQAAYRVIANLYSQNVLPHLVD</sequence>
<dbReference type="PANTHER" id="PTHR45642:SF139">
    <property type="entry name" value="SGNH HYDROLASE-TYPE ESTERASE DOMAIN-CONTAINING PROTEIN"/>
    <property type="match status" value="1"/>
</dbReference>
<dbReference type="EnsemblPlants" id="QL08p063547:mrna">
    <property type="protein sequence ID" value="QL08p063547:mrna"/>
    <property type="gene ID" value="QL08p063547"/>
</dbReference>
<dbReference type="RefSeq" id="XP_030931282.1">
    <property type="nucleotide sequence ID" value="XM_031075422.1"/>
</dbReference>
<evidence type="ECO:0000256" key="2">
    <source>
        <dbReference type="ARBA" id="ARBA00022729"/>
    </source>
</evidence>
<evidence type="ECO:0008006" key="6">
    <source>
        <dbReference type="Google" id="ProtNLM"/>
    </source>
</evidence>
<dbReference type="Gene3D" id="3.40.50.1110">
    <property type="entry name" value="SGNH hydrolase"/>
    <property type="match status" value="1"/>
</dbReference>
<dbReference type="SUPFAM" id="SSF52266">
    <property type="entry name" value="SGNH hydrolase"/>
    <property type="match status" value="1"/>
</dbReference>
<dbReference type="InterPro" id="IPR001087">
    <property type="entry name" value="GDSL"/>
</dbReference>
<protein>
    <recommendedName>
        <fullName evidence="6">GDSL esterase/lipase</fullName>
    </recommendedName>
</protein>
<accession>A0A7N2MGH0</accession>
<evidence type="ECO:0000313" key="5">
    <source>
        <dbReference type="Proteomes" id="UP000594261"/>
    </source>
</evidence>
<evidence type="ECO:0000256" key="3">
    <source>
        <dbReference type="SAM" id="SignalP"/>
    </source>
</evidence>
<evidence type="ECO:0000313" key="4">
    <source>
        <dbReference type="EnsemblPlants" id="QL08p063547:mrna"/>
    </source>
</evidence>
<dbReference type="PANTHER" id="PTHR45642">
    <property type="entry name" value="GDSL ESTERASE/LIPASE EXL3"/>
    <property type="match status" value="1"/>
</dbReference>
<feature type="signal peptide" evidence="3">
    <location>
        <begin position="1"/>
        <end position="27"/>
    </location>
</feature>
<dbReference type="Gramene" id="QL08p063547:mrna">
    <property type="protein sequence ID" value="QL08p063547:mrna"/>
    <property type="gene ID" value="QL08p063547"/>
</dbReference>
<dbReference type="FunCoup" id="A0A7N2MGH0">
    <property type="interactions" value="71"/>
</dbReference>
<keyword evidence="5" id="KW-1185">Reference proteome</keyword>
<dbReference type="InterPro" id="IPR035669">
    <property type="entry name" value="SGNH_plant_lipase-like"/>
</dbReference>
<dbReference type="InterPro" id="IPR036514">
    <property type="entry name" value="SGNH_hydro_sf"/>
</dbReference>
<dbReference type="AlphaFoldDB" id="A0A7N2MGH0"/>
<comment type="similarity">
    <text evidence="1">Belongs to the 'GDSL' lipolytic enzyme family.</text>
</comment>
<gene>
    <name evidence="4" type="primary">LOC115957222</name>
</gene>
<feature type="chain" id="PRO_5029804180" description="GDSL esterase/lipase" evidence="3">
    <location>
        <begin position="28"/>
        <end position="361"/>
    </location>
</feature>
<dbReference type="KEGG" id="qlo:115957222"/>